<evidence type="ECO:0000259" key="6">
    <source>
        <dbReference type="PROSITE" id="PS50089"/>
    </source>
</evidence>
<gene>
    <name evidence="8" type="ORF">TCAL_10635</name>
</gene>
<dbReference type="PANTHER" id="PTHR13363:SF6">
    <property type="entry name" value="RING FINGER AND SPRY DOMAIN-CONTAINING PROTEIN 1"/>
    <property type="match status" value="1"/>
</dbReference>
<evidence type="ECO:0008006" key="10">
    <source>
        <dbReference type="Google" id="ProtNLM"/>
    </source>
</evidence>
<comment type="caution">
    <text evidence="8">The sequence shown here is derived from an EMBL/GenBank/DDBJ whole genome shotgun (WGS) entry which is preliminary data.</text>
</comment>
<reference evidence="8 9" key="1">
    <citation type="journal article" date="2018" name="Nat. Ecol. Evol.">
        <title>Genomic signatures of mitonuclear coevolution across populations of Tigriopus californicus.</title>
        <authorList>
            <person name="Barreto F.S."/>
            <person name="Watson E.T."/>
            <person name="Lima T.G."/>
            <person name="Willett C.S."/>
            <person name="Edmands S."/>
            <person name="Li W."/>
            <person name="Burton R.S."/>
        </authorList>
    </citation>
    <scope>NUCLEOTIDE SEQUENCE [LARGE SCALE GENOMIC DNA]</scope>
    <source>
        <strain evidence="8 9">San Diego</strain>
    </source>
</reference>
<feature type="compositionally biased region" description="Low complexity" evidence="5">
    <location>
        <begin position="13"/>
        <end position="24"/>
    </location>
</feature>
<dbReference type="Proteomes" id="UP000318571">
    <property type="component" value="Chromosome 8"/>
</dbReference>
<evidence type="ECO:0000256" key="5">
    <source>
        <dbReference type="SAM" id="MobiDB-lite"/>
    </source>
</evidence>
<dbReference type="PROSITE" id="PS50188">
    <property type="entry name" value="B302_SPRY"/>
    <property type="match status" value="1"/>
</dbReference>
<evidence type="ECO:0000313" key="9">
    <source>
        <dbReference type="Proteomes" id="UP000318571"/>
    </source>
</evidence>
<dbReference type="InterPro" id="IPR001870">
    <property type="entry name" value="B30.2/SPRY"/>
</dbReference>
<dbReference type="InterPro" id="IPR045129">
    <property type="entry name" value="RNF123/RKP/RSPRY1"/>
</dbReference>
<proteinExistence type="predicted"/>
<dbReference type="PROSITE" id="PS50089">
    <property type="entry name" value="ZF_RING_2"/>
    <property type="match status" value="1"/>
</dbReference>
<evidence type="ECO:0000256" key="4">
    <source>
        <dbReference type="PROSITE-ProRule" id="PRU00175"/>
    </source>
</evidence>
<feature type="region of interest" description="Disordered" evidence="5">
    <location>
        <begin position="11"/>
        <end position="62"/>
    </location>
</feature>
<dbReference type="InterPro" id="IPR013320">
    <property type="entry name" value="ConA-like_dom_sf"/>
</dbReference>
<dbReference type="InterPro" id="IPR001841">
    <property type="entry name" value="Znf_RING"/>
</dbReference>
<evidence type="ECO:0000256" key="3">
    <source>
        <dbReference type="ARBA" id="ARBA00022833"/>
    </source>
</evidence>
<dbReference type="SUPFAM" id="SSF57850">
    <property type="entry name" value="RING/U-box"/>
    <property type="match status" value="1"/>
</dbReference>
<dbReference type="Gene3D" id="2.60.120.920">
    <property type="match status" value="1"/>
</dbReference>
<feature type="domain" description="RING-type" evidence="6">
    <location>
        <begin position="630"/>
        <end position="665"/>
    </location>
</feature>
<name>A0A553N6E7_TIGCA</name>
<protein>
    <recommendedName>
        <fullName evidence="10">RING-type domain-containing protein</fullName>
    </recommendedName>
</protein>
<evidence type="ECO:0000256" key="1">
    <source>
        <dbReference type="ARBA" id="ARBA00022723"/>
    </source>
</evidence>
<feature type="domain" description="B30.2/SPRY" evidence="7">
    <location>
        <begin position="393"/>
        <end position="583"/>
    </location>
</feature>
<dbReference type="GO" id="GO:0005737">
    <property type="term" value="C:cytoplasm"/>
    <property type="evidence" value="ECO:0007669"/>
    <property type="project" value="TreeGrafter"/>
</dbReference>
<evidence type="ECO:0000313" key="8">
    <source>
        <dbReference type="EMBL" id="TRY60997.1"/>
    </source>
</evidence>
<keyword evidence="2 4" id="KW-0863">Zinc-finger</keyword>
<dbReference type="GO" id="GO:0051603">
    <property type="term" value="P:proteolysis involved in protein catabolic process"/>
    <property type="evidence" value="ECO:0007669"/>
    <property type="project" value="TreeGrafter"/>
</dbReference>
<sequence length="698" mass="78689">MFRRLFNWCGSCCPSSSASSSSGPEAKEPEPPAASSPASSPRLNPLHDSSDPRPTRHEEHTGLIGPSVVSLSIMEQNLEELESGFQILGLHDWLTFTMLNRGESECLSASCRLLARPLTLVDLDFERTQPDEHEQLQTHVLAGLHLPPEEAKLIMTMIQSIDKLVAKTLESIRNLVDNDQDPPVAMLALNHIAQKELGWFLIIHSMIRCIPAENPLGPATISILMDDCPLPTAATMRKLCEQIQVIHRRHSKRSSFFDKNVAIVLGFMAEKLAGSRCQEFFCQEILEYFVGKLVPEEDPSVILYSMLTLEKFAQTSENKIMICRYFEEEFTKRGLETPLIRLEALSQQHPEDLIIRQVSFCAQWCLDNICKPQTYLQIDVSSHLYPSVMSFIAVIQSSRPFSYLKTDMRPYNVILNANDVSEYLKISPTGLEARSDASSFESVRCTTQVGQGAWYYEATIVTTGIMQIGWAAKQSKFLNHDGFGIGDDEFSVAFDGCRQLLWHGAQSHSIQDQLPKMWCSGDVMGTLIDFDKKELCFWLNGRGLAPVTWLFEDWRGNGEQEYFPAASFMSFQHCLFNFGVDPFKFPPHGRNFRPLNDNLDCILSDEDKMILPRHVKLEAIRQISIHENACSLCFDRPSTAVINPCSHAGFCEECSQMLEVCPLCRGPIESITHAKGPEIGHQNWQPETDCTLPQQVQT</sequence>
<keyword evidence="1" id="KW-0479">Metal-binding</keyword>
<dbReference type="SMART" id="SM00184">
    <property type="entry name" value="RING"/>
    <property type="match status" value="1"/>
</dbReference>
<feature type="compositionally biased region" description="Basic and acidic residues" evidence="5">
    <location>
        <begin position="48"/>
        <end position="61"/>
    </location>
</feature>
<accession>A0A553N6E7</accession>
<dbReference type="Pfam" id="PF13920">
    <property type="entry name" value="zf-C3HC4_3"/>
    <property type="match status" value="1"/>
</dbReference>
<feature type="compositionally biased region" description="Polar residues" evidence="5">
    <location>
        <begin position="682"/>
        <end position="698"/>
    </location>
</feature>
<dbReference type="InterPro" id="IPR013083">
    <property type="entry name" value="Znf_RING/FYVE/PHD"/>
</dbReference>
<evidence type="ECO:0000259" key="7">
    <source>
        <dbReference type="PROSITE" id="PS50188"/>
    </source>
</evidence>
<organism evidence="8 9">
    <name type="scientific">Tigriopus californicus</name>
    <name type="common">Marine copepod</name>
    <dbReference type="NCBI Taxonomy" id="6832"/>
    <lineage>
        <taxon>Eukaryota</taxon>
        <taxon>Metazoa</taxon>
        <taxon>Ecdysozoa</taxon>
        <taxon>Arthropoda</taxon>
        <taxon>Crustacea</taxon>
        <taxon>Multicrustacea</taxon>
        <taxon>Hexanauplia</taxon>
        <taxon>Copepoda</taxon>
        <taxon>Harpacticoida</taxon>
        <taxon>Harpacticidae</taxon>
        <taxon>Tigriopus</taxon>
    </lineage>
</organism>
<dbReference type="GO" id="GO:0004842">
    <property type="term" value="F:ubiquitin-protein transferase activity"/>
    <property type="evidence" value="ECO:0007669"/>
    <property type="project" value="InterPro"/>
</dbReference>
<dbReference type="OMA" id="XARCDAS"/>
<keyword evidence="3" id="KW-0862">Zinc</keyword>
<evidence type="ECO:0000256" key="2">
    <source>
        <dbReference type="ARBA" id="ARBA00022771"/>
    </source>
</evidence>
<keyword evidence="9" id="KW-1185">Reference proteome</keyword>
<feature type="region of interest" description="Disordered" evidence="5">
    <location>
        <begin position="677"/>
        <end position="698"/>
    </location>
</feature>
<dbReference type="InterPro" id="IPR003877">
    <property type="entry name" value="SPRY_dom"/>
</dbReference>
<dbReference type="GO" id="GO:0008270">
    <property type="term" value="F:zinc ion binding"/>
    <property type="evidence" value="ECO:0007669"/>
    <property type="project" value="UniProtKB-KW"/>
</dbReference>
<dbReference type="InterPro" id="IPR043136">
    <property type="entry name" value="B30.2/SPRY_sf"/>
</dbReference>
<dbReference type="AlphaFoldDB" id="A0A553N6E7"/>
<dbReference type="EMBL" id="VCGU01000459">
    <property type="protein sequence ID" value="TRY60997.1"/>
    <property type="molecule type" value="Genomic_DNA"/>
</dbReference>
<dbReference type="PANTHER" id="PTHR13363">
    <property type="entry name" value="RING FINGER AND SRY DOMAIN-CONTAINING"/>
    <property type="match status" value="1"/>
</dbReference>
<dbReference type="SUPFAM" id="SSF49899">
    <property type="entry name" value="Concanavalin A-like lectins/glucanases"/>
    <property type="match status" value="1"/>
</dbReference>
<dbReference type="SMART" id="SM00449">
    <property type="entry name" value="SPRY"/>
    <property type="match status" value="1"/>
</dbReference>
<dbReference type="STRING" id="6832.A0A553N6E7"/>
<dbReference type="Gene3D" id="3.30.40.10">
    <property type="entry name" value="Zinc/RING finger domain, C3HC4 (zinc finger)"/>
    <property type="match status" value="1"/>
</dbReference>
<dbReference type="Pfam" id="PF00622">
    <property type="entry name" value="SPRY"/>
    <property type="match status" value="1"/>
</dbReference>